<gene>
    <name evidence="11" type="ORF">KT71_10607</name>
</gene>
<evidence type="ECO:0000259" key="10">
    <source>
        <dbReference type="Pfam" id="PF02501"/>
    </source>
</evidence>
<keyword evidence="7 9" id="KW-1133">Transmembrane helix</keyword>
<dbReference type="Gene3D" id="3.30.1300.30">
    <property type="entry name" value="GSPII I/J protein-like"/>
    <property type="match status" value="1"/>
</dbReference>
<dbReference type="eggNOG" id="COG2165">
    <property type="taxonomic scope" value="Bacteria"/>
</dbReference>
<comment type="PTM">
    <text evidence="9">Cleaved by prepilin peptidase.</text>
</comment>
<keyword evidence="4 9" id="KW-0488">Methylation</keyword>
<evidence type="ECO:0000256" key="9">
    <source>
        <dbReference type="RuleBase" id="RU368030"/>
    </source>
</evidence>
<comment type="subcellular location">
    <subcellularLocation>
        <location evidence="1 9">Cell inner membrane</location>
        <topology evidence="1 9">Single-pass membrane protein</topology>
    </subcellularLocation>
</comment>
<dbReference type="PANTHER" id="PTHR38779:SF2">
    <property type="entry name" value="TYPE II SECRETION SYSTEM PROTEIN I-RELATED"/>
    <property type="match status" value="1"/>
</dbReference>
<comment type="caution">
    <text evidence="11">The sequence shown here is derived from an EMBL/GenBank/DDBJ whole genome shotgun (WGS) entry which is preliminary data.</text>
</comment>
<evidence type="ECO:0000313" key="11">
    <source>
        <dbReference type="EMBL" id="EAQ99073.2"/>
    </source>
</evidence>
<feature type="transmembrane region" description="Helical" evidence="9">
    <location>
        <begin position="21"/>
        <end position="42"/>
    </location>
</feature>
<evidence type="ECO:0000256" key="4">
    <source>
        <dbReference type="ARBA" id="ARBA00022481"/>
    </source>
</evidence>
<dbReference type="Proteomes" id="UP000019205">
    <property type="component" value="Chromosome"/>
</dbReference>
<reference evidence="11 12" key="1">
    <citation type="journal article" date="2007" name="Proc. Natl. Acad. Sci. U.S.A.">
        <title>Characterization of a marine gammaproteobacterium capable of aerobic anoxygenic photosynthesis.</title>
        <authorList>
            <person name="Fuchs B.M."/>
            <person name="Spring S."/>
            <person name="Teeling H."/>
            <person name="Quast C."/>
            <person name="Wulf J."/>
            <person name="Schattenhofer M."/>
            <person name="Yan S."/>
            <person name="Ferriera S."/>
            <person name="Johnson J."/>
            <person name="Glockner F.O."/>
            <person name="Amann R."/>
        </authorList>
    </citation>
    <scope>NUCLEOTIDE SEQUENCE [LARGE SCALE GENOMIC DNA]</scope>
    <source>
        <strain evidence="11">KT71</strain>
    </source>
</reference>
<evidence type="ECO:0000256" key="3">
    <source>
        <dbReference type="ARBA" id="ARBA00022475"/>
    </source>
</evidence>
<dbReference type="GO" id="GO:0015628">
    <property type="term" value="P:protein secretion by the type II secretion system"/>
    <property type="evidence" value="ECO:0007669"/>
    <property type="project" value="UniProtKB-UniRule"/>
</dbReference>
<proteinExistence type="inferred from homology"/>
<keyword evidence="8 9" id="KW-0472">Membrane</keyword>
<sequence length="145" mass="15892">MTMPLRPSFLTGHRRSHGFTLVEVMVALAVVALAVPALLFTMDQQIDGTAYIRDRSLAQVVATNRLAELRLALRGGGQTLRGSNTGSEVMAGRDWFWRVQSQATEVPDFSRVEIQVRRDAEERAPSLYTLVAFIAARSEGGSASD</sequence>
<dbReference type="InterPro" id="IPR010052">
    <property type="entry name" value="T2SS_protein-GspI"/>
</dbReference>
<organism evidence="11 12">
    <name type="scientific">Congregibacter litoralis KT71</name>
    <dbReference type="NCBI Taxonomy" id="314285"/>
    <lineage>
        <taxon>Bacteria</taxon>
        <taxon>Pseudomonadati</taxon>
        <taxon>Pseudomonadota</taxon>
        <taxon>Gammaproteobacteria</taxon>
        <taxon>Cellvibrionales</taxon>
        <taxon>Halieaceae</taxon>
        <taxon>Congregibacter</taxon>
    </lineage>
</organism>
<keyword evidence="6 9" id="KW-0812">Transmembrane</keyword>
<comment type="function">
    <text evidence="9">Component of the type II secretion system required for the energy-dependent secretion of extracellular factors such as proteases and toxins from the periplasm.</text>
</comment>
<evidence type="ECO:0000256" key="7">
    <source>
        <dbReference type="ARBA" id="ARBA00022989"/>
    </source>
</evidence>
<dbReference type="HOGENOM" id="CLU_121289_3_0_6"/>
<dbReference type="SUPFAM" id="SSF54523">
    <property type="entry name" value="Pili subunits"/>
    <property type="match status" value="1"/>
</dbReference>
<evidence type="ECO:0000256" key="5">
    <source>
        <dbReference type="ARBA" id="ARBA00022519"/>
    </source>
</evidence>
<reference evidence="11 12" key="2">
    <citation type="journal article" date="2009" name="PLoS ONE">
        <title>The photosynthetic apparatus and its regulation in the aerobic gammaproteobacterium Congregibacter litoralis gen. nov., sp. nov.</title>
        <authorList>
            <person name="Spring S."/>
            <person name="Lunsdorf H."/>
            <person name="Fuchs B.M."/>
            <person name="Tindall B.J."/>
        </authorList>
    </citation>
    <scope>NUCLEOTIDE SEQUENCE [LARGE SCALE GENOMIC DNA]</scope>
    <source>
        <strain evidence="11">KT71</strain>
    </source>
</reference>
<dbReference type="InterPro" id="IPR012902">
    <property type="entry name" value="N_methyl_site"/>
</dbReference>
<dbReference type="STRING" id="314285.KT71_10607"/>
<dbReference type="InterPro" id="IPR003413">
    <property type="entry name" value="T2SS_GspI_C"/>
</dbReference>
<evidence type="ECO:0000256" key="8">
    <source>
        <dbReference type="ARBA" id="ARBA00023136"/>
    </source>
</evidence>
<dbReference type="Pfam" id="PF07963">
    <property type="entry name" value="N_methyl"/>
    <property type="match status" value="1"/>
</dbReference>
<dbReference type="NCBIfam" id="TIGR02532">
    <property type="entry name" value="IV_pilin_GFxxxE"/>
    <property type="match status" value="1"/>
</dbReference>
<evidence type="ECO:0000256" key="1">
    <source>
        <dbReference type="ARBA" id="ARBA00004377"/>
    </source>
</evidence>
<evidence type="ECO:0000313" key="12">
    <source>
        <dbReference type="Proteomes" id="UP000019205"/>
    </source>
</evidence>
<dbReference type="PANTHER" id="PTHR38779">
    <property type="entry name" value="TYPE II SECRETION SYSTEM PROTEIN I-RELATED"/>
    <property type="match status" value="1"/>
</dbReference>
<dbReference type="EMBL" id="AAOA02000003">
    <property type="protein sequence ID" value="EAQ99073.2"/>
    <property type="molecule type" value="Genomic_DNA"/>
</dbReference>
<evidence type="ECO:0000256" key="2">
    <source>
        <dbReference type="ARBA" id="ARBA00008358"/>
    </source>
</evidence>
<dbReference type="GO" id="GO:0005886">
    <property type="term" value="C:plasma membrane"/>
    <property type="evidence" value="ECO:0007669"/>
    <property type="project" value="UniProtKB-SubCell"/>
</dbReference>
<dbReference type="AlphaFoldDB" id="A4A5K2"/>
<dbReference type="Pfam" id="PF02501">
    <property type="entry name" value="T2SSI"/>
    <property type="match status" value="1"/>
</dbReference>
<evidence type="ECO:0000256" key="6">
    <source>
        <dbReference type="ARBA" id="ARBA00022692"/>
    </source>
</evidence>
<keyword evidence="5 9" id="KW-0997">Cell inner membrane</keyword>
<feature type="domain" description="Type II secretion system protein GspI C-terminal" evidence="10">
    <location>
        <begin position="53"/>
        <end position="134"/>
    </location>
</feature>
<dbReference type="GO" id="GO:0015627">
    <property type="term" value="C:type II protein secretion system complex"/>
    <property type="evidence" value="ECO:0007669"/>
    <property type="project" value="UniProtKB-UniRule"/>
</dbReference>
<keyword evidence="12" id="KW-1185">Reference proteome</keyword>
<dbReference type="NCBIfam" id="TIGR01707">
    <property type="entry name" value="gspI"/>
    <property type="match status" value="1"/>
</dbReference>
<comment type="similarity">
    <text evidence="2 9">Belongs to the GSP I family.</text>
</comment>
<keyword evidence="3" id="KW-1003">Cell membrane</keyword>
<name>A4A5K2_9GAMM</name>
<comment type="subunit">
    <text evidence="9">Type II secretion is composed of four main components: the outer membrane complex, the inner membrane complex, the cytoplasmic secretion ATPase and the periplasm-spanning pseudopilus.</text>
</comment>
<protein>
    <recommendedName>
        <fullName evidence="9">Type II secretion system protein I</fullName>
        <shortName evidence="9">T2SS minor pseudopilin I</shortName>
    </recommendedName>
</protein>
<accession>A4A5K2</accession>
<dbReference type="InterPro" id="IPR045584">
    <property type="entry name" value="Pilin-like"/>
</dbReference>